<dbReference type="OrthoDB" id="10250354at2759"/>
<reference evidence="3" key="1">
    <citation type="journal article" date="2016" name="Nat. Genet.">
        <title>The genome sequences of Arachis duranensis and Arachis ipaensis, the diploid ancestors of cultivated peanut.</title>
        <authorList>
            <person name="Bertioli D.J."/>
            <person name="Cannon S.B."/>
            <person name="Froenicke L."/>
            <person name="Huang G."/>
            <person name="Farmer A.D."/>
            <person name="Cannon E.K."/>
            <person name="Liu X."/>
            <person name="Gao D."/>
            <person name="Clevenger J."/>
            <person name="Dash S."/>
            <person name="Ren L."/>
            <person name="Moretzsohn M.C."/>
            <person name="Shirasawa K."/>
            <person name="Huang W."/>
            <person name="Vidigal B."/>
            <person name="Abernathy B."/>
            <person name="Chu Y."/>
            <person name="Niederhuth C.E."/>
            <person name="Umale P."/>
            <person name="Araujo A.C."/>
            <person name="Kozik A."/>
            <person name="Kim K.D."/>
            <person name="Burow M.D."/>
            <person name="Varshney R.K."/>
            <person name="Wang X."/>
            <person name="Zhang X."/>
            <person name="Barkley N."/>
            <person name="Guimaraes P.M."/>
            <person name="Isobe S."/>
            <person name="Guo B."/>
            <person name="Liao B."/>
            <person name="Stalker H.T."/>
            <person name="Schmitz R.J."/>
            <person name="Scheffler B.E."/>
            <person name="Leal-Bertioli S.C."/>
            <person name="Xun X."/>
            <person name="Jackson S.A."/>
            <person name="Michelmore R."/>
            <person name="Ozias-Akins P."/>
        </authorList>
    </citation>
    <scope>NUCLEOTIDE SEQUENCE [LARGE SCALE GENOMIC DNA]</scope>
    <source>
        <strain evidence="3">cv. V14167</strain>
    </source>
</reference>
<dbReference type="PANTHER" id="PTHR44094:SF8">
    <property type="entry name" value="DNAJ HEAT SHOCK N-TERMINAL DOMAIN-CONTAINING PROTEIN-RELATED"/>
    <property type="match status" value="1"/>
</dbReference>
<feature type="coiled-coil region" evidence="1">
    <location>
        <begin position="233"/>
        <end position="263"/>
    </location>
</feature>
<dbReference type="SUPFAM" id="SSF46565">
    <property type="entry name" value="Chaperone J-domain"/>
    <property type="match status" value="1"/>
</dbReference>
<dbReference type="PROSITE" id="PS50076">
    <property type="entry name" value="DNAJ_2"/>
    <property type="match status" value="1"/>
</dbReference>
<dbReference type="InterPro" id="IPR026894">
    <property type="entry name" value="DnaJ_X"/>
</dbReference>
<reference evidence="4" key="2">
    <citation type="submission" date="2025-08" db="UniProtKB">
        <authorList>
            <consortium name="RefSeq"/>
        </authorList>
    </citation>
    <scope>IDENTIFICATION</scope>
    <source>
        <tissue evidence="4">Whole plant</tissue>
    </source>
</reference>
<dbReference type="PROSITE" id="PS00636">
    <property type="entry name" value="DNAJ_1"/>
    <property type="match status" value="1"/>
</dbReference>
<evidence type="ECO:0000313" key="4">
    <source>
        <dbReference type="RefSeq" id="XP_015937113.1"/>
    </source>
</evidence>
<name>A0A6P4B6L0_ARADU</name>
<organism evidence="3 4">
    <name type="scientific">Arachis duranensis</name>
    <name type="common">Wild peanut</name>
    <dbReference type="NCBI Taxonomy" id="130453"/>
    <lineage>
        <taxon>Eukaryota</taxon>
        <taxon>Viridiplantae</taxon>
        <taxon>Streptophyta</taxon>
        <taxon>Embryophyta</taxon>
        <taxon>Tracheophyta</taxon>
        <taxon>Spermatophyta</taxon>
        <taxon>Magnoliopsida</taxon>
        <taxon>eudicotyledons</taxon>
        <taxon>Gunneridae</taxon>
        <taxon>Pentapetalae</taxon>
        <taxon>rosids</taxon>
        <taxon>fabids</taxon>
        <taxon>Fabales</taxon>
        <taxon>Fabaceae</taxon>
        <taxon>Papilionoideae</taxon>
        <taxon>50 kb inversion clade</taxon>
        <taxon>dalbergioids sensu lato</taxon>
        <taxon>Dalbergieae</taxon>
        <taxon>Pterocarpus clade</taxon>
        <taxon>Arachis</taxon>
    </lineage>
</organism>
<dbReference type="KEGG" id="adu:107462938"/>
<keyword evidence="3" id="KW-1185">Reference proteome</keyword>
<protein>
    <submittedName>
        <fullName evidence="4">Chaperone protein dnaJ 10</fullName>
    </submittedName>
</protein>
<feature type="domain" description="J" evidence="2">
    <location>
        <begin position="6"/>
        <end position="71"/>
    </location>
</feature>
<dbReference type="InterPro" id="IPR052423">
    <property type="entry name" value="EMIR"/>
</dbReference>
<dbReference type="CDD" id="cd06257">
    <property type="entry name" value="DnaJ"/>
    <property type="match status" value="1"/>
</dbReference>
<dbReference type="InterPro" id="IPR036869">
    <property type="entry name" value="J_dom_sf"/>
</dbReference>
<gene>
    <name evidence="4" type="primary">LOC107462938</name>
</gene>
<evidence type="ECO:0000259" key="2">
    <source>
        <dbReference type="PROSITE" id="PS50076"/>
    </source>
</evidence>
<dbReference type="RefSeq" id="XP_015937113.1">
    <property type="nucleotide sequence ID" value="XM_016081627.3"/>
</dbReference>
<evidence type="ECO:0000256" key="1">
    <source>
        <dbReference type="SAM" id="Coils"/>
    </source>
</evidence>
<sequence length="341" mass="38722">MVKETTYYDTLGVNVDASAADIKKAYYIKARIVHPDKNPGDPTAAEKFQVLGEAYQVLSDPNKREAYDKYGKEGVQDDSMIDPTAVFGMVFGNDLFEDYIGVLSFISMATIEIEDNIQDPEAQKQRFLEKLKERQKERELKLISSLKNHLQPFVEGRVDEFISWANKEAIRLSTAAFGPSFFNTIGYIYTRKAAKELGKDRRYMNVPFLAEWVRDKGHRIKSQVMAASGAVALIQIEEELKKLNQSENREESMIKVLEEKKEAMINSVWQINVIDIETTLSRVCQVVLRDPSVSKDVLKSRAKALKKLGTIFQGAKSAYTRENSLRRECQKPLSTSSSPSR</sequence>
<accession>A0A6P4B6L0</accession>
<dbReference type="AlphaFoldDB" id="A0A6P4B6L0"/>
<dbReference type="PRINTS" id="PR00625">
    <property type="entry name" value="JDOMAIN"/>
</dbReference>
<proteinExistence type="predicted"/>
<dbReference type="Pfam" id="PF00226">
    <property type="entry name" value="DnaJ"/>
    <property type="match status" value="1"/>
</dbReference>
<dbReference type="Gene3D" id="1.10.287.110">
    <property type="entry name" value="DnaJ domain"/>
    <property type="match status" value="1"/>
</dbReference>
<dbReference type="SMART" id="SM00271">
    <property type="entry name" value="DnaJ"/>
    <property type="match status" value="1"/>
</dbReference>
<keyword evidence="1" id="KW-0175">Coiled coil</keyword>
<dbReference type="Pfam" id="PF14308">
    <property type="entry name" value="DnaJ-X"/>
    <property type="match status" value="1"/>
</dbReference>
<evidence type="ECO:0000313" key="3">
    <source>
        <dbReference type="Proteomes" id="UP000515211"/>
    </source>
</evidence>
<dbReference type="InterPro" id="IPR018253">
    <property type="entry name" value="DnaJ_domain_CS"/>
</dbReference>
<dbReference type="Proteomes" id="UP000515211">
    <property type="component" value="Chromosome 8"/>
</dbReference>
<dbReference type="GeneID" id="107462938"/>
<dbReference type="PANTHER" id="PTHR44094">
    <property type="entry name" value="DNAJ HEAT SHOCK N-TERMINAL DOMAIN-CONTAINING PROTEIN"/>
    <property type="match status" value="1"/>
</dbReference>
<dbReference type="InterPro" id="IPR001623">
    <property type="entry name" value="DnaJ_domain"/>
</dbReference>